<dbReference type="Proteomes" id="UP001159363">
    <property type="component" value="Chromosome 2"/>
</dbReference>
<evidence type="ECO:0000313" key="2">
    <source>
        <dbReference type="Proteomes" id="UP001159363"/>
    </source>
</evidence>
<name>A0ABQ9I590_9NEOP</name>
<evidence type="ECO:0000313" key="1">
    <source>
        <dbReference type="EMBL" id="KAJ8891414.1"/>
    </source>
</evidence>
<dbReference type="EMBL" id="JARBHB010000002">
    <property type="protein sequence ID" value="KAJ8891414.1"/>
    <property type="molecule type" value="Genomic_DNA"/>
</dbReference>
<protein>
    <submittedName>
        <fullName evidence="1">Uncharacterized protein</fullName>
    </submittedName>
</protein>
<accession>A0ABQ9I590</accession>
<proteinExistence type="predicted"/>
<reference evidence="1 2" key="1">
    <citation type="submission" date="2023-02" db="EMBL/GenBank/DDBJ databases">
        <title>LHISI_Scaffold_Assembly.</title>
        <authorList>
            <person name="Stuart O.P."/>
            <person name="Cleave R."/>
            <person name="Magrath M.J.L."/>
            <person name="Mikheyev A.S."/>
        </authorList>
    </citation>
    <scope>NUCLEOTIDE SEQUENCE [LARGE SCALE GENOMIC DNA]</scope>
    <source>
        <strain evidence="1">Daus_M_001</strain>
        <tissue evidence="1">Leg muscle</tissue>
    </source>
</reference>
<sequence length="294" mass="33690">MRLLSLMTRYSHMTDIRVDAQHESIAEHNVLLLIITSVIPVTRQATPSLFWCKQLPTRGTISLVYLHVLRAARSCNITTPFHSTCRLPACCLAIPEHFEIRVKSVSSKGYISTDFQTTENHRKRSPNDRHFVSGRIFLRLSVLATLRSAHFKLTDFLEPFLQLQQLKSCLENVVQERGRIQEYNNRAKRYAVTRRKEVVGALIDNNDPTLNHDENCNNSPSFSAKYLVYSLIDLATGLTDFELVQKGMRDNGTISGNVIPISAELTERQRHNYRQRNTYKSRVNRETTAQLAAM</sequence>
<gene>
    <name evidence="1" type="ORF">PR048_003942</name>
</gene>
<keyword evidence="2" id="KW-1185">Reference proteome</keyword>
<organism evidence="1 2">
    <name type="scientific">Dryococelus australis</name>
    <dbReference type="NCBI Taxonomy" id="614101"/>
    <lineage>
        <taxon>Eukaryota</taxon>
        <taxon>Metazoa</taxon>
        <taxon>Ecdysozoa</taxon>
        <taxon>Arthropoda</taxon>
        <taxon>Hexapoda</taxon>
        <taxon>Insecta</taxon>
        <taxon>Pterygota</taxon>
        <taxon>Neoptera</taxon>
        <taxon>Polyneoptera</taxon>
        <taxon>Phasmatodea</taxon>
        <taxon>Verophasmatodea</taxon>
        <taxon>Anareolatae</taxon>
        <taxon>Phasmatidae</taxon>
        <taxon>Eurycanthinae</taxon>
        <taxon>Dryococelus</taxon>
    </lineage>
</organism>
<comment type="caution">
    <text evidence="1">The sequence shown here is derived from an EMBL/GenBank/DDBJ whole genome shotgun (WGS) entry which is preliminary data.</text>
</comment>